<dbReference type="PROSITE" id="PS01039">
    <property type="entry name" value="SBP_BACTERIAL_3"/>
    <property type="match status" value="1"/>
</dbReference>
<dbReference type="KEGG" id="fes:HER31_12845"/>
<feature type="domain" description="Solute-binding protein family 3/N-terminal" evidence="5">
    <location>
        <begin position="25"/>
        <end position="241"/>
    </location>
</feature>
<evidence type="ECO:0000256" key="3">
    <source>
        <dbReference type="ARBA" id="ARBA00022729"/>
    </source>
</evidence>
<dbReference type="EMBL" id="CP051180">
    <property type="protein sequence ID" value="QIZ77705.1"/>
    <property type="molecule type" value="Genomic_DNA"/>
</dbReference>
<dbReference type="GO" id="GO:0015276">
    <property type="term" value="F:ligand-gated monoatomic ion channel activity"/>
    <property type="evidence" value="ECO:0007669"/>
    <property type="project" value="InterPro"/>
</dbReference>
<evidence type="ECO:0000256" key="1">
    <source>
        <dbReference type="ARBA" id="ARBA00004196"/>
    </source>
</evidence>
<sequence length="241" mass="25871">MKKTIAALSFSALALTGCGADKTNQLIVGTNATFPPFEYVGGANGTEIIGFDIDLAKQVAADAGKELVIKDMKFDSLVVALNAGKIDMIAAGMTITEERQANVDFSTPYYEATQLVISHHDVDFSSSEQLKGKKIAVQLGTTGDTMAKDFTTDVSAFNTGFEAVMELANGKVDAVLFDAAPAQNIIAGKPKLKASKVEFTPEYYGFAVAKGDHELLTQINSTLDNMKTDGRYQQLLSQYMK</sequence>
<keyword evidence="3" id="KW-0732">Signal</keyword>
<dbReference type="InterPro" id="IPR018313">
    <property type="entry name" value="SBP_3_CS"/>
</dbReference>
<dbReference type="InterPro" id="IPR001320">
    <property type="entry name" value="Iontro_rcpt_C"/>
</dbReference>
<dbReference type="SMART" id="SM00079">
    <property type="entry name" value="PBPe"/>
    <property type="match status" value="1"/>
</dbReference>
<reference evidence="7 8" key="1">
    <citation type="submission" date="2020-04" db="EMBL/GenBank/DDBJ databases">
        <title>Ferrimonas sp. S7 isolated from sea water.</title>
        <authorList>
            <person name="Bae S.S."/>
            <person name="Baek K."/>
        </authorList>
    </citation>
    <scope>NUCLEOTIDE SEQUENCE [LARGE SCALE GENOMIC DNA]</scope>
    <source>
        <strain evidence="7 8">S7</strain>
    </source>
</reference>
<dbReference type="AlphaFoldDB" id="A0A6H1UF32"/>
<dbReference type="InterPro" id="IPR001638">
    <property type="entry name" value="Solute-binding_3/MltF_N"/>
</dbReference>
<name>A0A6H1UF32_9GAMM</name>
<dbReference type="GO" id="GO:0016020">
    <property type="term" value="C:membrane"/>
    <property type="evidence" value="ECO:0007669"/>
    <property type="project" value="InterPro"/>
</dbReference>
<evidence type="ECO:0000256" key="2">
    <source>
        <dbReference type="ARBA" id="ARBA00010333"/>
    </source>
</evidence>
<evidence type="ECO:0000256" key="4">
    <source>
        <dbReference type="RuleBase" id="RU003744"/>
    </source>
</evidence>
<protein>
    <submittedName>
        <fullName evidence="7">Basic amino acid ABC transporter substrate-binding protein</fullName>
    </submittedName>
</protein>
<keyword evidence="8" id="KW-1185">Reference proteome</keyword>
<feature type="domain" description="Ionotropic glutamate receptor C-terminal" evidence="6">
    <location>
        <begin position="25"/>
        <end position="238"/>
    </location>
</feature>
<evidence type="ECO:0000259" key="6">
    <source>
        <dbReference type="SMART" id="SM00079"/>
    </source>
</evidence>
<dbReference type="Pfam" id="PF00497">
    <property type="entry name" value="SBP_bac_3"/>
    <property type="match status" value="1"/>
</dbReference>
<dbReference type="PANTHER" id="PTHR35936:SF38">
    <property type="entry name" value="GLUTAMINE-BINDING PERIPLASMIC PROTEIN"/>
    <property type="match status" value="1"/>
</dbReference>
<gene>
    <name evidence="7" type="ORF">HER31_12845</name>
</gene>
<organism evidence="7 8">
    <name type="scientific">Ferrimonas lipolytica</name>
    <dbReference type="NCBI Taxonomy" id="2724191"/>
    <lineage>
        <taxon>Bacteria</taxon>
        <taxon>Pseudomonadati</taxon>
        <taxon>Pseudomonadota</taxon>
        <taxon>Gammaproteobacteria</taxon>
        <taxon>Alteromonadales</taxon>
        <taxon>Ferrimonadaceae</taxon>
        <taxon>Ferrimonas</taxon>
    </lineage>
</organism>
<dbReference type="PANTHER" id="PTHR35936">
    <property type="entry name" value="MEMBRANE-BOUND LYTIC MUREIN TRANSGLYCOSYLASE F"/>
    <property type="match status" value="1"/>
</dbReference>
<accession>A0A6H1UF32</accession>
<dbReference type="SUPFAM" id="SSF53850">
    <property type="entry name" value="Periplasmic binding protein-like II"/>
    <property type="match status" value="1"/>
</dbReference>
<comment type="subcellular location">
    <subcellularLocation>
        <location evidence="1">Cell envelope</location>
    </subcellularLocation>
</comment>
<evidence type="ECO:0000259" key="5">
    <source>
        <dbReference type="SMART" id="SM00062"/>
    </source>
</evidence>
<evidence type="ECO:0000313" key="7">
    <source>
        <dbReference type="EMBL" id="QIZ77705.1"/>
    </source>
</evidence>
<dbReference type="PROSITE" id="PS51257">
    <property type="entry name" value="PROKAR_LIPOPROTEIN"/>
    <property type="match status" value="1"/>
</dbReference>
<dbReference type="Proteomes" id="UP000501602">
    <property type="component" value="Chromosome"/>
</dbReference>
<comment type="similarity">
    <text evidence="2 4">Belongs to the bacterial solute-binding protein 3 family.</text>
</comment>
<evidence type="ECO:0000313" key="8">
    <source>
        <dbReference type="Proteomes" id="UP000501602"/>
    </source>
</evidence>
<dbReference type="CDD" id="cd13624">
    <property type="entry name" value="PBP2_Arg_Lys_His"/>
    <property type="match status" value="1"/>
</dbReference>
<dbReference type="GO" id="GO:0030313">
    <property type="term" value="C:cell envelope"/>
    <property type="evidence" value="ECO:0007669"/>
    <property type="project" value="UniProtKB-SubCell"/>
</dbReference>
<dbReference type="SMART" id="SM00062">
    <property type="entry name" value="PBPb"/>
    <property type="match status" value="1"/>
</dbReference>
<dbReference type="Gene3D" id="3.40.190.10">
    <property type="entry name" value="Periplasmic binding protein-like II"/>
    <property type="match status" value="2"/>
</dbReference>
<proteinExistence type="inferred from homology"/>
<dbReference type="RefSeq" id="WP_168660964.1">
    <property type="nucleotide sequence ID" value="NZ_CP051180.1"/>
</dbReference>